<dbReference type="InterPro" id="IPR050490">
    <property type="entry name" value="Bact_solute-bd_prot1"/>
</dbReference>
<dbReference type="Proteomes" id="UP000644756">
    <property type="component" value="Unassembled WGS sequence"/>
</dbReference>
<dbReference type="Gene3D" id="3.40.190.10">
    <property type="entry name" value="Periplasmic binding protein-like II"/>
    <property type="match status" value="2"/>
</dbReference>
<dbReference type="PANTHER" id="PTHR43649:SF12">
    <property type="entry name" value="DIACETYLCHITOBIOSE BINDING PROTEIN DASA"/>
    <property type="match status" value="1"/>
</dbReference>
<dbReference type="SUPFAM" id="SSF53850">
    <property type="entry name" value="Periplasmic binding protein-like II"/>
    <property type="match status" value="1"/>
</dbReference>
<comment type="caution">
    <text evidence="1">The sequence shown here is derived from an EMBL/GenBank/DDBJ whole genome shotgun (WGS) entry which is preliminary data.</text>
</comment>
<name>A0A917FTU6_9BACL</name>
<accession>A0A917FTU6</accession>
<keyword evidence="2" id="KW-1185">Reference proteome</keyword>
<evidence type="ECO:0000313" key="2">
    <source>
        <dbReference type="Proteomes" id="UP000644756"/>
    </source>
</evidence>
<dbReference type="PANTHER" id="PTHR43649">
    <property type="entry name" value="ARABINOSE-BINDING PROTEIN-RELATED"/>
    <property type="match status" value="1"/>
</dbReference>
<reference evidence="1" key="2">
    <citation type="submission" date="2020-09" db="EMBL/GenBank/DDBJ databases">
        <authorList>
            <person name="Sun Q."/>
            <person name="Zhou Y."/>
        </authorList>
    </citation>
    <scope>NUCLEOTIDE SEQUENCE</scope>
    <source>
        <strain evidence="1">CGMCC 1.12987</strain>
    </source>
</reference>
<gene>
    <name evidence="1" type="ORF">GCM10010916_26330</name>
</gene>
<reference evidence="1" key="1">
    <citation type="journal article" date="2014" name="Int. J. Syst. Evol. Microbiol.">
        <title>Complete genome sequence of Corynebacterium casei LMG S-19264T (=DSM 44701T), isolated from a smear-ripened cheese.</title>
        <authorList>
            <consortium name="US DOE Joint Genome Institute (JGI-PGF)"/>
            <person name="Walter F."/>
            <person name="Albersmeier A."/>
            <person name="Kalinowski J."/>
            <person name="Ruckert C."/>
        </authorList>
    </citation>
    <scope>NUCLEOTIDE SEQUENCE</scope>
    <source>
        <strain evidence="1">CGMCC 1.12987</strain>
    </source>
</reference>
<dbReference type="RefSeq" id="WP_188531520.1">
    <property type="nucleotide sequence ID" value="NZ_BMGR01000008.1"/>
</dbReference>
<organism evidence="1 2">
    <name type="scientific">Paenibacillus abyssi</name>
    <dbReference type="NCBI Taxonomy" id="1340531"/>
    <lineage>
        <taxon>Bacteria</taxon>
        <taxon>Bacillati</taxon>
        <taxon>Bacillota</taxon>
        <taxon>Bacilli</taxon>
        <taxon>Bacillales</taxon>
        <taxon>Paenibacillaceae</taxon>
        <taxon>Paenibacillus</taxon>
    </lineage>
</organism>
<dbReference type="AlphaFoldDB" id="A0A917FTU6"/>
<proteinExistence type="predicted"/>
<protein>
    <submittedName>
        <fullName evidence="1">Sugar ABC transporter substrate-binding protein</fullName>
    </submittedName>
</protein>
<dbReference type="EMBL" id="BMGR01000008">
    <property type="protein sequence ID" value="GGG08163.1"/>
    <property type="molecule type" value="Genomic_DNA"/>
</dbReference>
<evidence type="ECO:0000313" key="1">
    <source>
        <dbReference type="EMBL" id="GGG08163.1"/>
    </source>
</evidence>
<sequence>MKARFSRLSVIILFMILLLITGCESPADPAAERGNPGAVDRIAPPGQFPLSSKTIGLSVFVTPPPEVEDLNTNSFTAYVEEKLNIDFKFIMASPAAKKERKQLLFAAGDYPAVLFSGELTPDEQIKYSMQGMLRPLNDLIDEYGDNIKKIFEENPGLRKIITAPDGNIYSLPSINECFHCMYSQKLWINTTWLNKLGLDMPRTTEELYSVLKAFKTEDPNGNGKRDEIPLTGAADSWRTKITGFLMSAFIYHTDDNYFYIEDGTVAMAAIQPEWREGLAYIRKLYREGLIDPAAFTQTIDGLIQLAGNEDEGVIGSAAMGHIRMAFTGSNEERNTEYATVPPLIGPNGYQAAGYFSTLEFGQFAITDKATETEAAAAIRLADYLYSEEAAILNEYGPENLWWRRGEPGEVDVHGRPAKYKLKPEYWEQRTQNEGWNQMGILYRNRDLRESWAVPEDMYSREGYEHRLYVETEQNYRGKEPEEVLPAHIYMDPDDAFEAARLRVQIHDYIESNMVQFITGTKDLDTEWEAYLDGFKGLKLSRYMAIYQEAYDNYIRSG</sequence>
<dbReference type="PROSITE" id="PS51257">
    <property type="entry name" value="PROKAR_LIPOPROTEIN"/>
    <property type="match status" value="1"/>
</dbReference>